<keyword evidence="1" id="KW-0472">Membrane</keyword>
<gene>
    <name evidence="2" type="ORF">SAMN05660841_01426</name>
</gene>
<reference evidence="3" key="1">
    <citation type="submission" date="2017-02" db="EMBL/GenBank/DDBJ databases">
        <authorList>
            <person name="Varghese N."/>
            <person name="Submissions S."/>
        </authorList>
    </citation>
    <scope>NUCLEOTIDE SEQUENCE [LARGE SCALE GENOMIC DNA]</scope>
    <source>
        <strain evidence="3">DSM 24091</strain>
    </source>
</reference>
<dbReference type="InterPro" id="IPR021326">
    <property type="entry name" value="DUF2931"/>
</dbReference>
<feature type="transmembrane region" description="Helical" evidence="1">
    <location>
        <begin position="72"/>
        <end position="90"/>
    </location>
</feature>
<keyword evidence="3" id="KW-1185">Reference proteome</keyword>
<keyword evidence="1" id="KW-1133">Transmembrane helix</keyword>
<dbReference type="RefSeq" id="WP_079642397.1">
    <property type="nucleotide sequence ID" value="NZ_FUZF01000004.1"/>
</dbReference>
<dbReference type="Proteomes" id="UP000190150">
    <property type="component" value="Unassembled WGS sequence"/>
</dbReference>
<accession>A0A1T5CLT8</accession>
<sequence length="435" mass="50204">MKYYLKIFLLSVAIGIVDILIYLFFLQFQIIHNSSYVPQELFVIVLILSAIPIHFVILFLVSFLFKRNRKALKITSALLILICIFALWGTSGEERARYSNEMAYAKTEKYNYQQGIATPEGYPIQLLSESRFAISVKGDRNPVTLLETGKVYSNQWGVGQSTFKSSDDGDIVLPDSLNLYWYSFLEDKYYALNTAVDKAMLSNFFKKGFRHDINGTLEETIQGKYDELIAGIAPGGDVVLWISSFNDTREIAVFKAEEINRTTLKDYDVVREDVRKEVLNDTCSCEDNRQFRRIVNHNSPIPFGIWTGKYRSKFNWKVEITDFGQTKMGLKFGFFNGERYQLFNEAIIQQTLEQRPLPEYLLLTFFKDGKKYNAYLEFDEQELYNTFKLLAYDPNESLILRVSISSDLKQTSVTLQAKGKSLSLENMKAVEIYAK</sequence>
<evidence type="ECO:0000256" key="1">
    <source>
        <dbReference type="SAM" id="Phobius"/>
    </source>
</evidence>
<proteinExistence type="predicted"/>
<dbReference type="OrthoDB" id="5702951at2"/>
<feature type="transmembrane region" description="Helical" evidence="1">
    <location>
        <begin position="42"/>
        <end position="65"/>
    </location>
</feature>
<organism evidence="2 3">
    <name type="scientific">Sphingobacterium nematocida</name>
    <dbReference type="NCBI Taxonomy" id="1513896"/>
    <lineage>
        <taxon>Bacteria</taxon>
        <taxon>Pseudomonadati</taxon>
        <taxon>Bacteroidota</taxon>
        <taxon>Sphingobacteriia</taxon>
        <taxon>Sphingobacteriales</taxon>
        <taxon>Sphingobacteriaceae</taxon>
        <taxon>Sphingobacterium</taxon>
    </lineage>
</organism>
<name>A0A1T5CLT8_9SPHI</name>
<feature type="transmembrane region" description="Helical" evidence="1">
    <location>
        <begin position="7"/>
        <end position="30"/>
    </location>
</feature>
<dbReference type="Pfam" id="PF11153">
    <property type="entry name" value="DUF2931"/>
    <property type="match status" value="1"/>
</dbReference>
<dbReference type="EMBL" id="FUZF01000004">
    <property type="protein sequence ID" value="SKB60354.1"/>
    <property type="molecule type" value="Genomic_DNA"/>
</dbReference>
<evidence type="ECO:0000313" key="3">
    <source>
        <dbReference type="Proteomes" id="UP000190150"/>
    </source>
</evidence>
<keyword evidence="1" id="KW-0812">Transmembrane</keyword>
<evidence type="ECO:0000313" key="2">
    <source>
        <dbReference type="EMBL" id="SKB60354.1"/>
    </source>
</evidence>
<evidence type="ECO:0008006" key="4">
    <source>
        <dbReference type="Google" id="ProtNLM"/>
    </source>
</evidence>
<protein>
    <recommendedName>
        <fullName evidence="4">DUF2931 family protein</fullName>
    </recommendedName>
</protein>
<dbReference type="AlphaFoldDB" id="A0A1T5CLT8"/>